<keyword evidence="6" id="KW-0963">Cytoplasm</keyword>
<evidence type="ECO:0000256" key="6">
    <source>
        <dbReference type="RuleBase" id="RU364052"/>
    </source>
</evidence>
<comment type="pathway">
    <text evidence="6">Porphyrin-containing compound metabolism; protoheme biosynthesis.</text>
</comment>
<evidence type="ECO:0000256" key="4">
    <source>
        <dbReference type="ARBA" id="ARBA00023002"/>
    </source>
</evidence>
<dbReference type="PANTHER" id="PTHR42923">
    <property type="entry name" value="PROTOPORPHYRINOGEN OXIDASE"/>
    <property type="match status" value="1"/>
</dbReference>
<dbReference type="Gene3D" id="3.50.50.60">
    <property type="entry name" value="FAD/NAD(P)-binding domain"/>
    <property type="match status" value="1"/>
</dbReference>
<evidence type="ECO:0000256" key="2">
    <source>
        <dbReference type="ARBA" id="ARBA00022630"/>
    </source>
</evidence>
<accession>A0A5C6FNI5</accession>
<comment type="catalytic activity">
    <reaction evidence="6">
        <text>coproporphyrinogen III + 3 O2 = coproporphyrin III + 3 H2O2</text>
        <dbReference type="Rhea" id="RHEA:43436"/>
        <dbReference type="ChEBI" id="CHEBI:15379"/>
        <dbReference type="ChEBI" id="CHEBI:16240"/>
        <dbReference type="ChEBI" id="CHEBI:57309"/>
        <dbReference type="ChEBI" id="CHEBI:131725"/>
        <dbReference type="EC" id="1.3.3.15"/>
    </reaction>
</comment>
<dbReference type="EC" id="1.3.3.15" evidence="6"/>
<comment type="function">
    <text evidence="6">Involved in coproporphyrin-dependent heme b biosynthesis. Catalyzes the oxidation of coproporphyrinogen III to coproporphyrin III.</text>
</comment>
<keyword evidence="5 6" id="KW-0350">Heme biosynthesis</keyword>
<dbReference type="GO" id="GO:0006783">
    <property type="term" value="P:heme biosynthetic process"/>
    <property type="evidence" value="ECO:0007669"/>
    <property type="project" value="UniProtKB-UniRule"/>
</dbReference>
<name>A0A5C6FNI5_9PLAN</name>
<protein>
    <recommendedName>
        <fullName evidence="6">Coproporphyrinogen III oxidase</fullName>
        <ecNumber evidence="6">1.3.3.15</ecNumber>
    </recommendedName>
</protein>
<evidence type="ECO:0000313" key="9">
    <source>
        <dbReference type="Proteomes" id="UP000316476"/>
    </source>
</evidence>
<evidence type="ECO:0000259" key="7">
    <source>
        <dbReference type="Pfam" id="PF01593"/>
    </source>
</evidence>
<dbReference type="NCBIfam" id="TIGR00562">
    <property type="entry name" value="proto_IX_ox"/>
    <property type="match status" value="1"/>
</dbReference>
<keyword evidence="2 6" id="KW-0285">Flavoprotein</keyword>
<evidence type="ECO:0000256" key="1">
    <source>
        <dbReference type="ARBA" id="ARBA00001974"/>
    </source>
</evidence>
<feature type="domain" description="Amine oxidase" evidence="7">
    <location>
        <begin position="24"/>
        <end position="474"/>
    </location>
</feature>
<sequence>MRRVMNQIPNQNRPRRVIVIGGGISGLAAAHELNKLDPELDVQLVEAGDRLGGVIQTTEKDGFLIESAADNFITTSPTAIELCKDLGFEDELIRTDPGGGGAMVVSQGKLEPIPPGFMVMAPSRLWPLLATKILSPKGKLRSGMEMFVPRKRTDDDESLRSFICRRFGTEMFDRLVQPLVGGIYTADPTKPSVAATMPRFLEMEQKHGSLIRGMMAGRRQKKQSTESRGGARYSQFMSLRGGMSRLVNRIAESLPADTIHLNWPAGRIEQDANGYRIESKTGDRLDCDAIVVASPARHAATMLAAVDPSLTRELASIQYASCAVVSLAFRRDQIQAPIDAFGFVVPHVEKRYILSCSYSSEKYAGRAPKDCVLMRVFIGGAMQSGLLQLPDQQLLELAHSEVAELLSIEGEPLIRHLTRQTHAMPQYHVGHKDRVARIRERLDHHPTLALAGSALSGVGVPGCIESGKAAANRITEHLTKQENLTQSRGVAETQRA</sequence>
<dbReference type="SUPFAM" id="SSF54373">
    <property type="entry name" value="FAD-linked reductases, C-terminal domain"/>
    <property type="match status" value="1"/>
</dbReference>
<dbReference type="PANTHER" id="PTHR42923:SF3">
    <property type="entry name" value="PROTOPORPHYRINOGEN OXIDASE"/>
    <property type="match status" value="1"/>
</dbReference>
<organism evidence="8 9">
    <name type="scientific">Crateriforma conspicua</name>
    <dbReference type="NCBI Taxonomy" id="2527996"/>
    <lineage>
        <taxon>Bacteria</taxon>
        <taxon>Pseudomonadati</taxon>
        <taxon>Planctomycetota</taxon>
        <taxon>Planctomycetia</taxon>
        <taxon>Planctomycetales</taxon>
        <taxon>Planctomycetaceae</taxon>
        <taxon>Crateriforma</taxon>
    </lineage>
</organism>
<dbReference type="InterPro" id="IPR002937">
    <property type="entry name" value="Amino_oxidase"/>
</dbReference>
<dbReference type="AlphaFoldDB" id="A0A5C6FNI5"/>
<keyword evidence="3 6" id="KW-0274">FAD</keyword>
<evidence type="ECO:0000256" key="5">
    <source>
        <dbReference type="ARBA" id="ARBA00023133"/>
    </source>
</evidence>
<dbReference type="InterPro" id="IPR036188">
    <property type="entry name" value="FAD/NAD-bd_sf"/>
</dbReference>
<dbReference type="Gene3D" id="1.10.3110.10">
    <property type="entry name" value="protoporphyrinogen ix oxidase, domain 3"/>
    <property type="match status" value="1"/>
</dbReference>
<dbReference type="EMBL" id="SJPZ01000002">
    <property type="protein sequence ID" value="TWU62208.1"/>
    <property type="molecule type" value="Genomic_DNA"/>
</dbReference>
<evidence type="ECO:0000256" key="3">
    <source>
        <dbReference type="ARBA" id="ARBA00022827"/>
    </source>
</evidence>
<dbReference type="UniPathway" id="UPA00252"/>
<dbReference type="SUPFAM" id="SSF51905">
    <property type="entry name" value="FAD/NAD(P)-binding domain"/>
    <property type="match status" value="1"/>
</dbReference>
<dbReference type="Gene3D" id="3.90.660.20">
    <property type="entry name" value="Protoporphyrinogen oxidase, mitochondrial, domain 2"/>
    <property type="match status" value="1"/>
</dbReference>
<keyword evidence="4 6" id="KW-0560">Oxidoreductase</keyword>
<gene>
    <name evidence="8" type="primary">hemY_1</name>
    <name evidence="8" type="ORF">V7x_39370</name>
</gene>
<comment type="similarity">
    <text evidence="6">Belongs to the protoporphyrinogen/coproporphyrinogen oxidase family. Coproporphyrinogen III oxidase subfamily.</text>
</comment>
<dbReference type="Pfam" id="PF01593">
    <property type="entry name" value="Amino_oxidase"/>
    <property type="match status" value="1"/>
</dbReference>
<comment type="cofactor">
    <cofactor evidence="1 6">
        <name>FAD</name>
        <dbReference type="ChEBI" id="CHEBI:57692"/>
    </cofactor>
</comment>
<dbReference type="Proteomes" id="UP000316476">
    <property type="component" value="Unassembled WGS sequence"/>
</dbReference>
<evidence type="ECO:0000313" key="8">
    <source>
        <dbReference type="EMBL" id="TWU62208.1"/>
    </source>
</evidence>
<dbReference type="GO" id="GO:0004729">
    <property type="term" value="F:oxygen-dependent protoporphyrinogen oxidase activity"/>
    <property type="evidence" value="ECO:0007669"/>
    <property type="project" value="UniProtKB-UniRule"/>
</dbReference>
<dbReference type="InterPro" id="IPR050464">
    <property type="entry name" value="Zeta_carotene_desat/Oxidored"/>
</dbReference>
<proteinExistence type="inferred from homology"/>
<comment type="subcellular location">
    <subcellularLocation>
        <location evidence="6">Cytoplasm</location>
    </subcellularLocation>
</comment>
<comment type="caution">
    <text evidence="8">The sequence shown here is derived from an EMBL/GenBank/DDBJ whole genome shotgun (WGS) entry which is preliminary data.</text>
</comment>
<reference evidence="8 9" key="1">
    <citation type="submission" date="2019-02" db="EMBL/GenBank/DDBJ databases">
        <title>Deep-cultivation of Planctomycetes and their phenomic and genomic characterization uncovers novel biology.</title>
        <authorList>
            <person name="Wiegand S."/>
            <person name="Jogler M."/>
            <person name="Boedeker C."/>
            <person name="Pinto D."/>
            <person name="Vollmers J."/>
            <person name="Rivas-Marin E."/>
            <person name="Kohn T."/>
            <person name="Peeters S.H."/>
            <person name="Heuer A."/>
            <person name="Rast P."/>
            <person name="Oberbeckmann S."/>
            <person name="Bunk B."/>
            <person name="Jeske O."/>
            <person name="Meyerdierks A."/>
            <person name="Storesund J.E."/>
            <person name="Kallscheuer N."/>
            <person name="Luecker S."/>
            <person name="Lage O.M."/>
            <person name="Pohl T."/>
            <person name="Merkel B.J."/>
            <person name="Hornburger P."/>
            <person name="Mueller R.-W."/>
            <person name="Bruemmer F."/>
            <person name="Labrenz M."/>
            <person name="Spormann A.M."/>
            <person name="Op Den Camp H."/>
            <person name="Overmann J."/>
            <person name="Amann R."/>
            <person name="Jetten M.S.M."/>
            <person name="Mascher T."/>
            <person name="Medema M.H."/>
            <person name="Devos D.P."/>
            <person name="Kaster A.-K."/>
            <person name="Ovreas L."/>
            <person name="Rohde M."/>
            <person name="Galperin M.Y."/>
            <person name="Jogler C."/>
        </authorList>
    </citation>
    <scope>NUCLEOTIDE SEQUENCE [LARGE SCALE GENOMIC DNA]</scope>
    <source>
        <strain evidence="8 9">V7</strain>
    </source>
</reference>
<dbReference type="GO" id="GO:0005737">
    <property type="term" value="C:cytoplasm"/>
    <property type="evidence" value="ECO:0007669"/>
    <property type="project" value="UniProtKB-SubCell"/>
</dbReference>
<dbReference type="InterPro" id="IPR004572">
    <property type="entry name" value="Protoporphyrinogen_oxidase"/>
</dbReference>